<evidence type="ECO:0000256" key="2">
    <source>
        <dbReference type="ARBA" id="ARBA00022448"/>
    </source>
</evidence>
<feature type="transmembrane region" description="Helical" evidence="8">
    <location>
        <begin position="131"/>
        <end position="154"/>
    </location>
</feature>
<feature type="transmembrane region" description="Helical" evidence="8">
    <location>
        <begin position="402"/>
        <end position="426"/>
    </location>
</feature>
<comment type="subcellular location">
    <subcellularLocation>
        <location evidence="1">Cell membrane</location>
        <topology evidence="1">Multi-pass membrane protein</topology>
    </subcellularLocation>
</comment>
<organism evidence="9">
    <name type="scientific">Scrofimicrobium appendicitidis</name>
    <dbReference type="NCBI Taxonomy" id="3079930"/>
    <lineage>
        <taxon>Bacteria</taxon>
        <taxon>Bacillati</taxon>
        <taxon>Actinomycetota</taxon>
        <taxon>Actinomycetes</taxon>
        <taxon>Actinomycetales</taxon>
        <taxon>Actinomycetaceae</taxon>
        <taxon>Scrofimicrobium</taxon>
    </lineage>
</organism>
<feature type="transmembrane region" description="Helical" evidence="8">
    <location>
        <begin position="214"/>
        <end position="233"/>
    </location>
</feature>
<keyword evidence="4 8" id="KW-0812">Transmembrane</keyword>
<dbReference type="InterPro" id="IPR003445">
    <property type="entry name" value="Cat_transpt"/>
</dbReference>
<keyword evidence="2" id="KW-0813">Transport</keyword>
<evidence type="ECO:0000256" key="6">
    <source>
        <dbReference type="ARBA" id="ARBA00023065"/>
    </source>
</evidence>
<keyword evidence="5 8" id="KW-1133">Transmembrane helix</keyword>
<feature type="transmembrane region" description="Helical" evidence="8">
    <location>
        <begin position="245"/>
        <end position="265"/>
    </location>
</feature>
<reference evidence="9" key="1">
    <citation type="submission" date="2023-11" db="EMBL/GenBank/DDBJ databases">
        <title>Scrofimicrobium hongkongense sp. nov., isolated from a patient with peritonitis.</title>
        <authorList>
            <person name="Lao H.Y."/>
            <person name="Wong A.Y.P."/>
            <person name="Ng T.L."/>
            <person name="Wong R.Y.L."/>
            <person name="Yau M.C.Y."/>
            <person name="Lam J.Y.W."/>
            <person name="Siu G.K.H."/>
        </authorList>
    </citation>
    <scope>NUCLEOTIDE SEQUENCE</scope>
    <source>
        <strain evidence="9">R131</strain>
    </source>
</reference>
<dbReference type="PANTHER" id="PTHR32024">
    <property type="entry name" value="TRK SYSTEM POTASSIUM UPTAKE PROTEIN TRKG-RELATED"/>
    <property type="match status" value="1"/>
</dbReference>
<evidence type="ECO:0000256" key="1">
    <source>
        <dbReference type="ARBA" id="ARBA00004651"/>
    </source>
</evidence>
<dbReference type="GO" id="GO:0005886">
    <property type="term" value="C:plasma membrane"/>
    <property type="evidence" value="ECO:0007669"/>
    <property type="project" value="UniProtKB-SubCell"/>
</dbReference>
<keyword evidence="6" id="KW-0406">Ion transport</keyword>
<evidence type="ECO:0000313" key="9">
    <source>
        <dbReference type="EMBL" id="XBW07797.1"/>
    </source>
</evidence>
<gene>
    <name evidence="9" type="ORF">SAC06_09145</name>
</gene>
<dbReference type="EMBL" id="CP138335">
    <property type="protein sequence ID" value="XBW07797.1"/>
    <property type="molecule type" value="Genomic_DNA"/>
</dbReference>
<dbReference type="GO" id="GO:0008324">
    <property type="term" value="F:monoatomic cation transmembrane transporter activity"/>
    <property type="evidence" value="ECO:0007669"/>
    <property type="project" value="InterPro"/>
</dbReference>
<evidence type="ECO:0000256" key="3">
    <source>
        <dbReference type="ARBA" id="ARBA00022475"/>
    </source>
</evidence>
<feature type="transmembrane region" description="Helical" evidence="8">
    <location>
        <begin position="462"/>
        <end position="483"/>
    </location>
</feature>
<sequence>MGIRRHRGSLPDGSRKEWRTHRWLVPGRNSNPVRVLPPPHSRSRVKWWQVHRRVARWFEHLAQRSPARATLLVFLAIITAITGLLSLPIATTSGERAPFIDALFTAVSAVCVTGLTTVDTATYWSHFGQGVMVLGVFIGGLGVMTLASLLALVVSSHLGLTQRMLASSATGSRGMSDVGQILTNVMMVSLVVEGGVFVALSLRFLTLGFTVPDALWSGLFMAISSFNNAGFVNLEGGAASFVGDWGFLLPIILAATVGALGFPVLNDFIRNPRKPRRWTLHSKMTLSVFGGLFFLSVISTAVLEWNNPGTFGHLAGSEKVLNSLLSGINSRSLGISAIDTSAQESTTVFLTGIFMFIGGGSASTAGGIKVTTFAVLFLAVLAEAKGSHDVEVYGRRLRFGTVRLAVSVLFISTAMVLLAAFLLLAMTNLPLEAVIFETISAFGTVGLSLGITPHLPAAAKAVLVFLMFAGRLGPMTFATALALREKSRLVRMPESRPIVG</sequence>
<feature type="transmembrane region" description="Helical" evidence="8">
    <location>
        <begin position="353"/>
        <end position="381"/>
    </location>
</feature>
<feature type="transmembrane region" description="Helical" evidence="8">
    <location>
        <begin position="69"/>
        <end position="90"/>
    </location>
</feature>
<evidence type="ECO:0000256" key="7">
    <source>
        <dbReference type="ARBA" id="ARBA00023136"/>
    </source>
</evidence>
<accession>A0AAU7V946</accession>
<dbReference type="PANTHER" id="PTHR32024:SF1">
    <property type="entry name" value="KTR SYSTEM POTASSIUM UPTAKE PROTEIN B"/>
    <property type="match status" value="1"/>
</dbReference>
<feature type="transmembrane region" description="Helical" evidence="8">
    <location>
        <begin position="102"/>
        <end position="124"/>
    </location>
</feature>
<keyword evidence="7 8" id="KW-0472">Membrane</keyword>
<dbReference type="RefSeq" id="WP_350257998.1">
    <property type="nucleotide sequence ID" value="NZ_CP138335.1"/>
</dbReference>
<evidence type="ECO:0000256" key="8">
    <source>
        <dbReference type="SAM" id="Phobius"/>
    </source>
</evidence>
<evidence type="ECO:0000256" key="4">
    <source>
        <dbReference type="ARBA" id="ARBA00022692"/>
    </source>
</evidence>
<feature type="transmembrane region" description="Helical" evidence="8">
    <location>
        <begin position="181"/>
        <end position="202"/>
    </location>
</feature>
<dbReference type="KEGG" id="sapp:SAC06_09145"/>
<evidence type="ECO:0000256" key="5">
    <source>
        <dbReference type="ARBA" id="ARBA00022989"/>
    </source>
</evidence>
<protein>
    <submittedName>
        <fullName evidence="9">Potassium transporter TrkG</fullName>
    </submittedName>
</protein>
<dbReference type="Pfam" id="PF02386">
    <property type="entry name" value="TrkH"/>
    <property type="match status" value="1"/>
</dbReference>
<proteinExistence type="predicted"/>
<dbReference type="GO" id="GO:0030001">
    <property type="term" value="P:metal ion transport"/>
    <property type="evidence" value="ECO:0007669"/>
    <property type="project" value="UniProtKB-ARBA"/>
</dbReference>
<keyword evidence="3" id="KW-1003">Cell membrane</keyword>
<feature type="transmembrane region" description="Helical" evidence="8">
    <location>
        <begin position="286"/>
        <end position="303"/>
    </location>
</feature>
<name>A0AAU7V946_9ACTO</name>
<dbReference type="AlphaFoldDB" id="A0AAU7V946"/>